<dbReference type="PANTHER" id="PTHR45713:SF6">
    <property type="entry name" value="F5_8 TYPE C DOMAIN-CONTAINING PROTEIN"/>
    <property type="match status" value="1"/>
</dbReference>
<dbReference type="SUPFAM" id="SSF49785">
    <property type="entry name" value="Galactose-binding domain-like"/>
    <property type="match status" value="1"/>
</dbReference>
<dbReference type="InterPro" id="IPR008979">
    <property type="entry name" value="Galactose-bd-like_sf"/>
</dbReference>
<gene>
    <name evidence="1" type="ORF">PACLA_8A077973</name>
</gene>
<accession>A0A6S7JF50</accession>
<reference evidence="1" key="1">
    <citation type="submission" date="2020-04" db="EMBL/GenBank/DDBJ databases">
        <authorList>
            <person name="Alioto T."/>
            <person name="Alioto T."/>
            <person name="Gomez Garrido J."/>
        </authorList>
    </citation>
    <scope>NUCLEOTIDE SEQUENCE</scope>
    <source>
        <strain evidence="1">A484AB</strain>
    </source>
</reference>
<sequence>MTSCPLRNVKKEGHGYFEEMNVPEKELYESKKNPGLSCLDINSCHDNDGEYWVSSELETSWNVTKAFCYMNSAKDANLINLARDKLASQSGTAHNGSAGRAVDGNKKHNFIQGSCTHTSEPGTNSPWWRVDLQSVVGIN</sequence>
<evidence type="ECO:0000313" key="2">
    <source>
        <dbReference type="Proteomes" id="UP001152795"/>
    </source>
</evidence>
<dbReference type="PANTHER" id="PTHR45713">
    <property type="entry name" value="FTP DOMAIN-CONTAINING PROTEIN"/>
    <property type="match status" value="1"/>
</dbReference>
<dbReference type="EMBL" id="CACRXK020015925">
    <property type="protein sequence ID" value="CAB4029071.1"/>
    <property type="molecule type" value="Genomic_DNA"/>
</dbReference>
<dbReference type="Gene3D" id="3.30.750.130">
    <property type="match status" value="1"/>
</dbReference>
<evidence type="ECO:0000313" key="1">
    <source>
        <dbReference type="EMBL" id="CAB4029071.1"/>
    </source>
</evidence>
<protein>
    <submittedName>
        <fullName evidence="1">Uncharacterized protein</fullName>
    </submittedName>
</protein>
<dbReference type="InterPro" id="IPR051941">
    <property type="entry name" value="BG_Antigen-Binding_Lectin"/>
</dbReference>
<name>A0A6S7JF50_PARCT</name>
<dbReference type="Gene3D" id="2.60.120.260">
    <property type="entry name" value="Galactose-binding domain-like"/>
    <property type="match status" value="1"/>
</dbReference>
<keyword evidence="2" id="KW-1185">Reference proteome</keyword>
<organism evidence="1 2">
    <name type="scientific">Paramuricea clavata</name>
    <name type="common">Red gorgonian</name>
    <name type="synonym">Violescent sea-whip</name>
    <dbReference type="NCBI Taxonomy" id="317549"/>
    <lineage>
        <taxon>Eukaryota</taxon>
        <taxon>Metazoa</taxon>
        <taxon>Cnidaria</taxon>
        <taxon>Anthozoa</taxon>
        <taxon>Octocorallia</taxon>
        <taxon>Malacalcyonacea</taxon>
        <taxon>Plexauridae</taxon>
        <taxon>Paramuricea</taxon>
    </lineage>
</organism>
<dbReference type="OrthoDB" id="6102375at2759"/>
<proteinExistence type="predicted"/>
<dbReference type="Proteomes" id="UP001152795">
    <property type="component" value="Unassembled WGS sequence"/>
</dbReference>
<comment type="caution">
    <text evidence="1">The sequence shown here is derived from an EMBL/GenBank/DDBJ whole genome shotgun (WGS) entry which is preliminary data.</text>
</comment>
<dbReference type="AlphaFoldDB" id="A0A6S7JF50"/>
<dbReference type="Pfam" id="PF22633">
    <property type="entry name" value="F5_F8_type_C_2"/>
    <property type="match status" value="1"/>
</dbReference>